<organism evidence="2 3">
    <name type="scientific">Geranomyces variabilis</name>
    <dbReference type="NCBI Taxonomy" id="109894"/>
    <lineage>
        <taxon>Eukaryota</taxon>
        <taxon>Fungi</taxon>
        <taxon>Fungi incertae sedis</taxon>
        <taxon>Chytridiomycota</taxon>
        <taxon>Chytridiomycota incertae sedis</taxon>
        <taxon>Chytridiomycetes</taxon>
        <taxon>Spizellomycetales</taxon>
        <taxon>Powellomycetaceae</taxon>
        <taxon>Geranomyces</taxon>
    </lineage>
</organism>
<dbReference type="SMART" id="SM00404">
    <property type="entry name" value="PTPc_motif"/>
    <property type="match status" value="1"/>
</dbReference>
<gene>
    <name evidence="2" type="ORF">HDU87_004268</name>
</gene>
<dbReference type="EMBL" id="JADGJQ010000031">
    <property type="protein sequence ID" value="KAJ3177746.1"/>
    <property type="molecule type" value="Genomic_DNA"/>
</dbReference>
<evidence type="ECO:0000313" key="2">
    <source>
        <dbReference type="EMBL" id="KAJ3177746.1"/>
    </source>
</evidence>
<feature type="domain" description="Tyrosine specific protein phosphatases" evidence="1">
    <location>
        <begin position="86"/>
        <end position="153"/>
    </location>
</feature>
<dbReference type="SUPFAM" id="SSF52799">
    <property type="entry name" value="(Phosphotyrosine protein) phosphatases II"/>
    <property type="match status" value="1"/>
</dbReference>
<accession>A0AAD5TJW6</accession>
<sequence length="181" mass="19637">MPATPRSRPPNPHSLIADSRSPVSFLITDCPQPATLTDEYLTFLQSHGCSHLVRCCDPSAYDPTPLKESGIVVLDWFFEDGSVPPDSIVLSLRDLISTLPPSSTLALHCISGIGRAPVLVAAALVDQGMDPTDAVDLVRKHRRGALNRKQLAWLVDDDGGLKKLNKKTKKSGMLGKLFGRK</sequence>
<dbReference type="AlphaFoldDB" id="A0AAD5TJW6"/>
<evidence type="ECO:0000313" key="3">
    <source>
        <dbReference type="Proteomes" id="UP001212152"/>
    </source>
</evidence>
<proteinExistence type="predicted"/>
<dbReference type="Proteomes" id="UP001212152">
    <property type="component" value="Unassembled WGS sequence"/>
</dbReference>
<dbReference type="PANTHER" id="PTHR23339">
    <property type="entry name" value="TYROSINE SPECIFIC PROTEIN PHOSPHATASE AND DUAL SPECIFICITY PROTEIN PHOSPHATASE"/>
    <property type="match status" value="1"/>
</dbReference>
<protein>
    <recommendedName>
        <fullName evidence="1">Tyrosine specific protein phosphatases domain-containing protein</fullName>
    </recommendedName>
</protein>
<dbReference type="InterPro" id="IPR050561">
    <property type="entry name" value="PTP"/>
</dbReference>
<dbReference type="Gene3D" id="3.90.190.10">
    <property type="entry name" value="Protein tyrosine phosphatase superfamily"/>
    <property type="match status" value="1"/>
</dbReference>
<reference evidence="2" key="1">
    <citation type="submission" date="2020-05" db="EMBL/GenBank/DDBJ databases">
        <title>Phylogenomic resolution of chytrid fungi.</title>
        <authorList>
            <person name="Stajich J.E."/>
            <person name="Amses K."/>
            <person name="Simmons R."/>
            <person name="Seto K."/>
            <person name="Myers J."/>
            <person name="Bonds A."/>
            <person name="Quandt C.A."/>
            <person name="Barry K."/>
            <person name="Liu P."/>
            <person name="Grigoriev I."/>
            <person name="Longcore J.E."/>
            <person name="James T.Y."/>
        </authorList>
    </citation>
    <scope>NUCLEOTIDE SEQUENCE</scope>
    <source>
        <strain evidence="2">JEL0379</strain>
    </source>
</reference>
<comment type="caution">
    <text evidence="2">The sequence shown here is derived from an EMBL/GenBank/DDBJ whole genome shotgun (WGS) entry which is preliminary data.</text>
</comment>
<evidence type="ECO:0000259" key="1">
    <source>
        <dbReference type="PROSITE" id="PS50056"/>
    </source>
</evidence>
<dbReference type="InterPro" id="IPR000387">
    <property type="entry name" value="Tyr_Pase_dom"/>
</dbReference>
<keyword evidence="3" id="KW-1185">Reference proteome</keyword>
<dbReference type="InterPro" id="IPR003595">
    <property type="entry name" value="Tyr_Pase_cat"/>
</dbReference>
<dbReference type="InterPro" id="IPR029021">
    <property type="entry name" value="Prot-tyrosine_phosphatase-like"/>
</dbReference>
<name>A0AAD5TJW6_9FUNG</name>
<dbReference type="PROSITE" id="PS50056">
    <property type="entry name" value="TYR_PHOSPHATASE_2"/>
    <property type="match status" value="1"/>
</dbReference>